<dbReference type="EMBL" id="SJPV01000003">
    <property type="protein sequence ID" value="TWU39511.1"/>
    <property type="molecule type" value="Genomic_DNA"/>
</dbReference>
<accession>A0A5C6DVN7</accession>
<dbReference type="OrthoDB" id="273770at2"/>
<name>A0A5C6DVN7_9BACT</name>
<dbReference type="RefSeq" id="WP_146526255.1">
    <property type="nucleotide sequence ID" value="NZ_SJPV01000003.1"/>
</dbReference>
<dbReference type="AlphaFoldDB" id="A0A5C6DVN7"/>
<gene>
    <name evidence="1" type="ORF">Poly41_23660</name>
</gene>
<protein>
    <submittedName>
        <fullName evidence="1">Uncharacterized protein</fullName>
    </submittedName>
</protein>
<organism evidence="1 2">
    <name type="scientific">Novipirellula artificiosorum</name>
    <dbReference type="NCBI Taxonomy" id="2528016"/>
    <lineage>
        <taxon>Bacteria</taxon>
        <taxon>Pseudomonadati</taxon>
        <taxon>Planctomycetota</taxon>
        <taxon>Planctomycetia</taxon>
        <taxon>Pirellulales</taxon>
        <taxon>Pirellulaceae</taxon>
        <taxon>Novipirellula</taxon>
    </lineage>
</organism>
<keyword evidence="2" id="KW-1185">Reference proteome</keyword>
<reference evidence="1 2" key="1">
    <citation type="submission" date="2019-02" db="EMBL/GenBank/DDBJ databases">
        <title>Deep-cultivation of Planctomycetes and their phenomic and genomic characterization uncovers novel biology.</title>
        <authorList>
            <person name="Wiegand S."/>
            <person name="Jogler M."/>
            <person name="Boedeker C."/>
            <person name="Pinto D."/>
            <person name="Vollmers J."/>
            <person name="Rivas-Marin E."/>
            <person name="Kohn T."/>
            <person name="Peeters S.H."/>
            <person name="Heuer A."/>
            <person name="Rast P."/>
            <person name="Oberbeckmann S."/>
            <person name="Bunk B."/>
            <person name="Jeske O."/>
            <person name="Meyerdierks A."/>
            <person name="Storesund J.E."/>
            <person name="Kallscheuer N."/>
            <person name="Luecker S."/>
            <person name="Lage O.M."/>
            <person name="Pohl T."/>
            <person name="Merkel B.J."/>
            <person name="Hornburger P."/>
            <person name="Mueller R.-W."/>
            <person name="Bruemmer F."/>
            <person name="Labrenz M."/>
            <person name="Spormann A.M."/>
            <person name="Op Den Camp H."/>
            <person name="Overmann J."/>
            <person name="Amann R."/>
            <person name="Jetten M.S.M."/>
            <person name="Mascher T."/>
            <person name="Medema M.H."/>
            <person name="Devos D.P."/>
            <person name="Kaster A.-K."/>
            <person name="Ovreas L."/>
            <person name="Rohde M."/>
            <person name="Galperin M.Y."/>
            <person name="Jogler C."/>
        </authorList>
    </citation>
    <scope>NUCLEOTIDE SEQUENCE [LARGE SCALE GENOMIC DNA]</scope>
    <source>
        <strain evidence="1 2">Poly41</strain>
    </source>
</reference>
<dbReference type="Proteomes" id="UP000319143">
    <property type="component" value="Unassembled WGS sequence"/>
</dbReference>
<sequence length="179" mass="20349">MIRETIIRNIVKRDLARESLLEDDVLRDDELLHAAACDEFGAWTTALTYAGVSIHHVGPRRDLTQARVEQQLRRLCTTGYDLGAMVNRSRDRALYEAALRYHGTWRKALTASGINLTNVSRRRPPHMDRNKILHWIKERHAAGQSMTFSSVCLENRDVALAIKRTFGSWKAAIVAANVE</sequence>
<evidence type="ECO:0000313" key="1">
    <source>
        <dbReference type="EMBL" id="TWU39511.1"/>
    </source>
</evidence>
<proteinExistence type="predicted"/>
<comment type="caution">
    <text evidence="1">The sequence shown here is derived from an EMBL/GenBank/DDBJ whole genome shotgun (WGS) entry which is preliminary data.</text>
</comment>
<evidence type="ECO:0000313" key="2">
    <source>
        <dbReference type="Proteomes" id="UP000319143"/>
    </source>
</evidence>